<dbReference type="AlphaFoldDB" id="A0A357VNX1"/>
<gene>
    <name evidence="2" type="ORF">DEA61_09330</name>
    <name evidence="3" type="ORF">EV203_10881</name>
</gene>
<feature type="coiled-coil region" evidence="1">
    <location>
        <begin position="339"/>
        <end position="443"/>
    </location>
</feature>
<evidence type="ECO:0000256" key="1">
    <source>
        <dbReference type="SAM" id="Coils"/>
    </source>
</evidence>
<evidence type="ECO:0000313" key="3">
    <source>
        <dbReference type="EMBL" id="TCO66982.1"/>
    </source>
</evidence>
<dbReference type="EMBL" id="DOLB01000139">
    <property type="protein sequence ID" value="HBT49988.1"/>
    <property type="molecule type" value="Genomic_DNA"/>
</dbReference>
<reference evidence="3 5" key="2">
    <citation type="submission" date="2019-03" db="EMBL/GenBank/DDBJ databases">
        <title>Genomic Encyclopedia of Type Strains, Phase IV (KMG-IV): sequencing the most valuable type-strain genomes for metagenomic binning, comparative biology and taxonomic classification.</title>
        <authorList>
            <person name="Goeker M."/>
        </authorList>
    </citation>
    <scope>NUCLEOTIDE SEQUENCE [LARGE SCALE GENOMIC DNA]</scope>
    <source>
        <strain evidence="3 5">DSM 13054</strain>
    </source>
</reference>
<dbReference type="EMBL" id="SLWU01000008">
    <property type="protein sequence ID" value="TCO66982.1"/>
    <property type="molecule type" value="Genomic_DNA"/>
</dbReference>
<name>A0A357VNX1_9THEO</name>
<organism evidence="2 4">
    <name type="scientific">Caldanaerobacter subterraneus</name>
    <dbReference type="NCBI Taxonomy" id="911092"/>
    <lineage>
        <taxon>Bacteria</taxon>
        <taxon>Bacillati</taxon>
        <taxon>Bacillota</taxon>
        <taxon>Clostridia</taxon>
        <taxon>Thermoanaerobacterales</taxon>
        <taxon>Thermoanaerobacteraceae</taxon>
        <taxon>Caldanaerobacter</taxon>
    </lineage>
</organism>
<dbReference type="Proteomes" id="UP000294886">
    <property type="component" value="Unassembled WGS sequence"/>
</dbReference>
<keyword evidence="1" id="KW-0175">Coiled coil</keyword>
<dbReference type="Proteomes" id="UP000264445">
    <property type="component" value="Unassembled WGS sequence"/>
</dbReference>
<evidence type="ECO:0000313" key="2">
    <source>
        <dbReference type="EMBL" id="HBT49988.1"/>
    </source>
</evidence>
<accession>A0A357VNX1</accession>
<dbReference type="OMA" id="DNIGMYK"/>
<evidence type="ECO:0000313" key="5">
    <source>
        <dbReference type="Proteomes" id="UP000294886"/>
    </source>
</evidence>
<dbReference type="RefSeq" id="WP_009610615.1">
    <property type="nucleotide sequence ID" value="NZ_DOLB01000139.1"/>
</dbReference>
<reference evidence="2 4" key="1">
    <citation type="journal article" date="2018" name="Nat. Biotechnol.">
        <title>A standardized bacterial taxonomy based on genome phylogeny substantially revises the tree of life.</title>
        <authorList>
            <person name="Parks D.H."/>
            <person name="Chuvochina M."/>
            <person name="Waite D.W."/>
            <person name="Rinke C."/>
            <person name="Skarshewski A."/>
            <person name="Chaumeil P.A."/>
            <person name="Hugenholtz P."/>
        </authorList>
    </citation>
    <scope>NUCLEOTIDE SEQUENCE [LARGE SCALE GENOMIC DNA]</scope>
    <source>
        <strain evidence="2">UBA12544</strain>
    </source>
</reference>
<protein>
    <submittedName>
        <fullName evidence="2">Uncharacterized protein</fullName>
    </submittedName>
</protein>
<proteinExistence type="predicted"/>
<comment type="caution">
    <text evidence="2">The sequence shown here is derived from an EMBL/GenBank/DDBJ whole genome shotgun (WGS) entry which is preliminary data.</text>
</comment>
<sequence>MANILIEKGDFFKYLYLEDKKIALKKISEGKEAEEVIVSDCESDFDACFDDEGKLNLIYQNSEGELVLLILSERGWHKKVLYSYPDKNTHLDNFTLLIKNKVVHLFYTLSSISKPREMLLIHQKWDKNWSGKNIALIKGPLLFPFYEVFLEDERNVHLLYTTVEKNKTQLYYLFYTQDSWSPKFLISESEKIFSPAISVDSQKNIHTLWIEEDIIQEIKYKKKTPGSWPKGNWTAATTLAYSTEIKNLHLSVIDNNLWGSYIQKDSLFATISSDSGNSWSKPFKLPFSLQEVEFFKLRAPLGNLQSNYIFLSKKGEIIPLEYKPRKEPEEKSTYFTFYIKEVQEYLNLLIKKLQTLKEEKSFLEEELNRKNAEIAMKNKNIFELQELLKQANEEKAKISLKADNYNTMVNRLMRENENLKRQIKDLQNQVLILNSKLESIKNATTFQKIKSLFIKEED</sequence>
<evidence type="ECO:0000313" key="4">
    <source>
        <dbReference type="Proteomes" id="UP000264445"/>
    </source>
</evidence>